<gene>
    <name evidence="7" type="primary">sbcD</name>
    <name evidence="10" type="ORF">H9746_04445</name>
</gene>
<dbReference type="AlphaFoldDB" id="A0A9D1TIL4"/>
<keyword evidence="7" id="KW-0255">Endonuclease</keyword>
<keyword evidence="7" id="KW-0235">DNA replication</keyword>
<feature type="domain" description="Calcineurin-like phosphoesterase" evidence="8">
    <location>
        <begin position="1"/>
        <end position="214"/>
    </location>
</feature>
<dbReference type="GO" id="GO:0008408">
    <property type="term" value="F:3'-5' exonuclease activity"/>
    <property type="evidence" value="ECO:0007669"/>
    <property type="project" value="InterPro"/>
</dbReference>
<dbReference type="GO" id="GO:0006310">
    <property type="term" value="P:DNA recombination"/>
    <property type="evidence" value="ECO:0007669"/>
    <property type="project" value="UniProtKB-KW"/>
</dbReference>
<dbReference type="Pfam" id="PF00149">
    <property type="entry name" value="Metallophos"/>
    <property type="match status" value="1"/>
</dbReference>
<evidence type="ECO:0000256" key="2">
    <source>
        <dbReference type="ARBA" id="ARBA00011322"/>
    </source>
</evidence>
<evidence type="ECO:0000256" key="4">
    <source>
        <dbReference type="ARBA" id="ARBA00022722"/>
    </source>
</evidence>
<dbReference type="Proteomes" id="UP000886808">
    <property type="component" value="Unassembled WGS sequence"/>
</dbReference>
<evidence type="ECO:0000256" key="7">
    <source>
        <dbReference type="RuleBase" id="RU363069"/>
    </source>
</evidence>
<accession>A0A9D1TIL4</accession>
<protein>
    <recommendedName>
        <fullName evidence="3 7">Nuclease SbcCD subunit D</fullName>
    </recommendedName>
</protein>
<sequence>MKFIHLGDLHLGKRVNEISMIDDQKYILDKIIQIVNENNVKAVIIAGDVYDRQIPPQEAVCLLDDFLTKLNKLNVKCFIISGNHDSDERLAFGVNIFEKSGVYVSPVYDSTLKTVAIDDEYGKIDFVLMPFLRPAQVRRYYENVENETDTVKTVLENTQINNNRKVLIAHQFVTYRGEKPEQCDSEVLSVGTLGGIDVDLIKDFNYVALGHIHGAQKIGYDHVRYSGSPLKYSFSEVNHKKSVPIIELDADGKADIQLIPLKPKRDMRKIKGSLAEILSPKQGEKTDDYMHITLTDDAVMDAMSKVRSVYPNTMQVEFENSQTKQLDIPVFISKNQLDLPKLFADFFDAQNGQELSGEMIDFLKNTELYNEEG</sequence>
<dbReference type="NCBIfam" id="TIGR00619">
    <property type="entry name" value="sbcd"/>
    <property type="match status" value="1"/>
</dbReference>
<proteinExistence type="inferred from homology"/>
<dbReference type="GO" id="GO:0004519">
    <property type="term" value="F:endonuclease activity"/>
    <property type="evidence" value="ECO:0007669"/>
    <property type="project" value="UniProtKB-KW"/>
</dbReference>
<evidence type="ECO:0000259" key="9">
    <source>
        <dbReference type="Pfam" id="PF12320"/>
    </source>
</evidence>
<comment type="subunit">
    <text evidence="2 7">Heterodimer of SbcC and SbcD.</text>
</comment>
<reference evidence="10" key="1">
    <citation type="journal article" date="2021" name="PeerJ">
        <title>Extensive microbial diversity within the chicken gut microbiome revealed by metagenomics and culture.</title>
        <authorList>
            <person name="Gilroy R."/>
            <person name="Ravi A."/>
            <person name="Getino M."/>
            <person name="Pursley I."/>
            <person name="Horton D.L."/>
            <person name="Alikhan N.F."/>
            <person name="Baker D."/>
            <person name="Gharbi K."/>
            <person name="Hall N."/>
            <person name="Watson M."/>
            <person name="Adriaenssens E.M."/>
            <person name="Foster-Nyarko E."/>
            <person name="Jarju S."/>
            <person name="Secka A."/>
            <person name="Antonio M."/>
            <person name="Oren A."/>
            <person name="Chaudhuri R.R."/>
            <person name="La Ragione R."/>
            <person name="Hildebrand F."/>
            <person name="Pallen M.J."/>
        </authorList>
    </citation>
    <scope>NUCLEOTIDE SEQUENCE</scope>
    <source>
        <strain evidence="10">CHK193-4272</strain>
    </source>
</reference>
<keyword evidence="6 7" id="KW-0269">Exonuclease</keyword>
<dbReference type="Pfam" id="PF12320">
    <property type="entry name" value="SbcD_C"/>
    <property type="match status" value="1"/>
</dbReference>
<comment type="similarity">
    <text evidence="1 7">Belongs to the SbcD family.</text>
</comment>
<dbReference type="InterPro" id="IPR026843">
    <property type="entry name" value="SbcD_C"/>
</dbReference>
<dbReference type="CDD" id="cd00840">
    <property type="entry name" value="MPP_Mre11_N"/>
    <property type="match status" value="1"/>
</dbReference>
<evidence type="ECO:0000256" key="5">
    <source>
        <dbReference type="ARBA" id="ARBA00022801"/>
    </source>
</evidence>
<dbReference type="SUPFAM" id="SSF56300">
    <property type="entry name" value="Metallo-dependent phosphatases"/>
    <property type="match status" value="1"/>
</dbReference>
<evidence type="ECO:0000256" key="3">
    <source>
        <dbReference type="ARBA" id="ARBA00013365"/>
    </source>
</evidence>
<dbReference type="InterPro" id="IPR004843">
    <property type="entry name" value="Calcineurin-like_PHP"/>
</dbReference>
<keyword evidence="4 7" id="KW-0540">Nuclease</keyword>
<dbReference type="InterPro" id="IPR041796">
    <property type="entry name" value="Mre11_N"/>
</dbReference>
<dbReference type="Gene3D" id="3.60.21.10">
    <property type="match status" value="1"/>
</dbReference>
<dbReference type="GO" id="GO:0006260">
    <property type="term" value="P:DNA replication"/>
    <property type="evidence" value="ECO:0007669"/>
    <property type="project" value="UniProtKB-KW"/>
</dbReference>
<comment type="caution">
    <text evidence="10">The sequence shown here is derived from an EMBL/GenBank/DDBJ whole genome shotgun (WGS) entry which is preliminary data.</text>
</comment>
<dbReference type="InterPro" id="IPR050535">
    <property type="entry name" value="DNA_Repair-Maintenance_Comp"/>
</dbReference>
<evidence type="ECO:0000313" key="10">
    <source>
        <dbReference type="EMBL" id="HIV62085.1"/>
    </source>
</evidence>
<dbReference type="PANTHER" id="PTHR30337:SF0">
    <property type="entry name" value="NUCLEASE SBCCD SUBUNIT D"/>
    <property type="match status" value="1"/>
</dbReference>
<evidence type="ECO:0000259" key="8">
    <source>
        <dbReference type="Pfam" id="PF00149"/>
    </source>
</evidence>
<evidence type="ECO:0000256" key="1">
    <source>
        <dbReference type="ARBA" id="ARBA00010555"/>
    </source>
</evidence>
<feature type="domain" description="Nuclease SbcCD subunit D C-terminal" evidence="9">
    <location>
        <begin position="263"/>
        <end position="350"/>
    </location>
</feature>
<dbReference type="InterPro" id="IPR029052">
    <property type="entry name" value="Metallo-depent_PP-like"/>
</dbReference>
<evidence type="ECO:0000313" key="11">
    <source>
        <dbReference type="Proteomes" id="UP000886808"/>
    </source>
</evidence>
<dbReference type="InterPro" id="IPR004593">
    <property type="entry name" value="SbcD"/>
</dbReference>
<evidence type="ECO:0000256" key="6">
    <source>
        <dbReference type="ARBA" id="ARBA00022839"/>
    </source>
</evidence>
<reference evidence="10" key="2">
    <citation type="submission" date="2021-04" db="EMBL/GenBank/DDBJ databases">
        <authorList>
            <person name="Gilroy R."/>
        </authorList>
    </citation>
    <scope>NUCLEOTIDE SEQUENCE</scope>
    <source>
        <strain evidence="10">CHK193-4272</strain>
    </source>
</reference>
<keyword evidence="5 7" id="KW-0378">Hydrolase</keyword>
<dbReference type="PANTHER" id="PTHR30337">
    <property type="entry name" value="COMPONENT OF ATP-DEPENDENT DSDNA EXONUCLEASE"/>
    <property type="match status" value="1"/>
</dbReference>
<keyword evidence="7" id="KW-0233">DNA recombination</keyword>
<organism evidence="10 11">
    <name type="scientific">Candidatus Butyricicoccus avistercoris</name>
    <dbReference type="NCBI Taxonomy" id="2838518"/>
    <lineage>
        <taxon>Bacteria</taxon>
        <taxon>Bacillati</taxon>
        <taxon>Bacillota</taxon>
        <taxon>Clostridia</taxon>
        <taxon>Eubacteriales</taxon>
        <taxon>Butyricicoccaceae</taxon>
        <taxon>Butyricicoccus</taxon>
    </lineage>
</organism>
<comment type="function">
    <text evidence="7">SbcCD cleaves DNA hairpin structures. These structures can inhibit DNA replication and are intermediates in certain DNA recombination reactions. The complex acts as a 3'-&gt;5' double strand exonuclease that can open hairpins. It also has a 5' single-strand endonuclease activity.</text>
</comment>
<name>A0A9D1TIL4_9FIRM</name>
<dbReference type="EMBL" id="DXIE01000028">
    <property type="protein sequence ID" value="HIV62085.1"/>
    <property type="molecule type" value="Genomic_DNA"/>
</dbReference>